<organism evidence="1 2">
    <name type="scientific">Frondihabitans peucedani</name>
    <dbReference type="NCBI Taxonomy" id="598626"/>
    <lineage>
        <taxon>Bacteria</taxon>
        <taxon>Bacillati</taxon>
        <taxon>Actinomycetota</taxon>
        <taxon>Actinomycetes</taxon>
        <taxon>Micrococcales</taxon>
        <taxon>Microbacteriaceae</taxon>
        <taxon>Frondihabitans</taxon>
    </lineage>
</organism>
<protein>
    <submittedName>
        <fullName evidence="1">Uncharacterized protein</fullName>
    </submittedName>
</protein>
<reference evidence="2" key="1">
    <citation type="journal article" date="2019" name="Int. J. Syst. Evol. Microbiol.">
        <title>The Global Catalogue of Microorganisms (GCM) 10K type strain sequencing project: providing services to taxonomists for standard genome sequencing and annotation.</title>
        <authorList>
            <consortium name="The Broad Institute Genomics Platform"/>
            <consortium name="The Broad Institute Genome Sequencing Center for Infectious Disease"/>
            <person name="Wu L."/>
            <person name="Ma J."/>
        </authorList>
    </citation>
    <scope>NUCLEOTIDE SEQUENCE [LARGE SCALE GENOMIC DNA]</scope>
    <source>
        <strain evidence="2">JCM 17442</strain>
    </source>
</reference>
<name>A0ABP8E3J2_9MICO</name>
<sequence length="122" mass="12834">MRAGCYWAARVNEVAPRISAKHLEEALRVASGPAGSGAEFQGWASVIGEGDVDGPSVIGSMVSISKTTGQPRMQEKTHRPVLDCWNLYECTAGTEGVVGGGFEGCDVCVLGDEDFASPTTER</sequence>
<keyword evidence="2" id="KW-1185">Reference proteome</keyword>
<dbReference type="Proteomes" id="UP001501594">
    <property type="component" value="Unassembled WGS sequence"/>
</dbReference>
<accession>A0ABP8E3J2</accession>
<comment type="caution">
    <text evidence="1">The sequence shown here is derived from an EMBL/GenBank/DDBJ whole genome shotgun (WGS) entry which is preliminary data.</text>
</comment>
<dbReference type="EMBL" id="BAABAU010000002">
    <property type="protein sequence ID" value="GAA4266590.1"/>
    <property type="molecule type" value="Genomic_DNA"/>
</dbReference>
<evidence type="ECO:0000313" key="2">
    <source>
        <dbReference type="Proteomes" id="UP001501594"/>
    </source>
</evidence>
<proteinExistence type="predicted"/>
<gene>
    <name evidence="1" type="ORF">GCM10022256_22020</name>
</gene>
<evidence type="ECO:0000313" key="1">
    <source>
        <dbReference type="EMBL" id="GAA4266590.1"/>
    </source>
</evidence>